<comment type="caution">
    <text evidence="1">The sequence shown here is derived from an EMBL/GenBank/DDBJ whole genome shotgun (WGS) entry which is preliminary data.</text>
</comment>
<dbReference type="Proteomes" id="UP001152888">
    <property type="component" value="Unassembled WGS sequence"/>
</dbReference>
<evidence type="ECO:0000313" key="1">
    <source>
        <dbReference type="EMBL" id="CAH2019961.1"/>
    </source>
</evidence>
<proteinExistence type="predicted"/>
<sequence length="9" mass="1155">MNLYAFFFC</sequence>
<keyword evidence="2" id="KW-1185">Reference proteome</keyword>
<reference evidence="1" key="1">
    <citation type="submission" date="2022-03" db="EMBL/GenBank/DDBJ databases">
        <authorList>
            <person name="Sayadi A."/>
        </authorList>
    </citation>
    <scope>NUCLEOTIDE SEQUENCE</scope>
</reference>
<gene>
    <name evidence="1" type="ORF">ACAOBT_LOCUS37525</name>
</gene>
<dbReference type="EMBL" id="CAKOFQ010010663">
    <property type="protein sequence ID" value="CAH2019961.1"/>
    <property type="molecule type" value="Genomic_DNA"/>
</dbReference>
<accession>A0A9P0QH20</accession>
<evidence type="ECO:0000313" key="2">
    <source>
        <dbReference type="Proteomes" id="UP001152888"/>
    </source>
</evidence>
<organism evidence="1 2">
    <name type="scientific">Acanthoscelides obtectus</name>
    <name type="common">Bean weevil</name>
    <name type="synonym">Bruchus obtectus</name>
    <dbReference type="NCBI Taxonomy" id="200917"/>
    <lineage>
        <taxon>Eukaryota</taxon>
        <taxon>Metazoa</taxon>
        <taxon>Ecdysozoa</taxon>
        <taxon>Arthropoda</taxon>
        <taxon>Hexapoda</taxon>
        <taxon>Insecta</taxon>
        <taxon>Pterygota</taxon>
        <taxon>Neoptera</taxon>
        <taxon>Endopterygota</taxon>
        <taxon>Coleoptera</taxon>
        <taxon>Polyphaga</taxon>
        <taxon>Cucujiformia</taxon>
        <taxon>Chrysomeloidea</taxon>
        <taxon>Chrysomelidae</taxon>
        <taxon>Bruchinae</taxon>
        <taxon>Bruchini</taxon>
        <taxon>Acanthoscelides</taxon>
    </lineage>
</organism>
<name>A0A9P0QH20_ACAOB</name>
<protein>
    <submittedName>
        <fullName evidence="1">Uncharacterized protein</fullName>
    </submittedName>
</protein>